<dbReference type="KEGG" id="vg:24723343"/>
<accession>A0A0E3D9I5</accession>
<reference evidence="3" key="1">
    <citation type="submission" date="2014-01" db="EMBL/GenBank/DDBJ databases">
        <title>Genomic and Proteomic Analysis of Broad Host Range Virulent Bacillus Group Phage BCP8-2 Leading To the Creation of New Genus within Myoviruses.</title>
        <authorList>
            <person name="Bandara N."/>
            <person name="Asare P.T."/>
            <person name="Kim K.P."/>
        </authorList>
    </citation>
    <scope>NUCLEOTIDE SEQUENCE [LARGE SCALE GENOMIC DNA]</scope>
</reference>
<feature type="transmembrane region" description="Helical" evidence="1">
    <location>
        <begin position="27"/>
        <end position="49"/>
    </location>
</feature>
<gene>
    <name evidence="2" type="ORF">BCP8-2_079</name>
</gene>
<name>A0A0E3D9I5_9CAUD</name>
<evidence type="ECO:0000313" key="2">
    <source>
        <dbReference type="EMBL" id="AHJ87117.1"/>
    </source>
</evidence>
<keyword evidence="3" id="KW-1185">Reference proteome</keyword>
<dbReference type="Proteomes" id="UP000033014">
    <property type="component" value="Segment"/>
</dbReference>
<sequence length="59" mass="6762">MKYFIFKLLGVLTIGMGGFIPGYVKDASIYTVLGSIVCYFLGQLAYDYAYTQKQKEDYR</sequence>
<dbReference type="OrthoDB" id="27468at10239"/>
<evidence type="ECO:0000313" key="3">
    <source>
        <dbReference type="Proteomes" id="UP000033014"/>
    </source>
</evidence>
<evidence type="ECO:0000256" key="1">
    <source>
        <dbReference type="SAM" id="Phobius"/>
    </source>
</evidence>
<organism evidence="2 3">
    <name type="scientific">Bacillus phage BCP8-2</name>
    <dbReference type="NCBI Taxonomy" id="1129192"/>
    <lineage>
        <taxon>Viruses</taxon>
        <taxon>Duplodnaviria</taxon>
        <taxon>Heunggongvirae</taxon>
        <taxon>Uroviricota</taxon>
        <taxon>Caudoviricetes</taxon>
        <taxon>Herelleviridae</taxon>
        <taxon>Bastillevirinae</taxon>
        <taxon>Caeruleovirus</taxon>
        <taxon>Caeruleovirus BCP82</taxon>
    </lineage>
</organism>
<dbReference type="GeneID" id="24723343"/>
<keyword evidence="1" id="KW-0812">Transmembrane</keyword>
<protein>
    <submittedName>
        <fullName evidence="2">Putative membrane protein</fullName>
    </submittedName>
</protein>
<reference evidence="2 3" key="2">
    <citation type="journal article" date="2015" name="Arch. Virol.">
        <title>Complete genome sequence analysis and identification of putative metallo-beta-lactamase and SpoIIIE homologs in Bacillus cereus group phage BCP8-2, a new member of the proposed Bastille-like group.</title>
        <authorList>
            <person name="Asare P.T."/>
            <person name="Bandara N."/>
            <person name="Jeong T.Y."/>
            <person name="Ryu S."/>
            <person name="Klumpp J."/>
            <person name="Kim K.P."/>
        </authorList>
    </citation>
    <scope>NUCLEOTIDE SEQUENCE [LARGE SCALE GENOMIC DNA]</scope>
    <source>
        <strain evidence="2">BCP8-2</strain>
    </source>
</reference>
<proteinExistence type="predicted"/>
<dbReference type="EMBL" id="KJ081346">
    <property type="protein sequence ID" value="AHJ87117.1"/>
    <property type="molecule type" value="Genomic_DNA"/>
</dbReference>
<keyword evidence="1" id="KW-1133">Transmembrane helix</keyword>
<keyword evidence="1" id="KW-0472">Membrane</keyword>
<dbReference type="RefSeq" id="YP_009149640.1">
    <property type="nucleotide sequence ID" value="NC_027355.1"/>
</dbReference>